<organism evidence="2 3">
    <name type="scientific">Neoarthrinium moseri</name>
    <dbReference type="NCBI Taxonomy" id="1658444"/>
    <lineage>
        <taxon>Eukaryota</taxon>
        <taxon>Fungi</taxon>
        <taxon>Dikarya</taxon>
        <taxon>Ascomycota</taxon>
        <taxon>Pezizomycotina</taxon>
        <taxon>Sordariomycetes</taxon>
        <taxon>Xylariomycetidae</taxon>
        <taxon>Amphisphaeriales</taxon>
        <taxon>Apiosporaceae</taxon>
        <taxon>Neoarthrinium</taxon>
    </lineage>
</organism>
<dbReference type="AlphaFoldDB" id="A0A9Q0ASH5"/>
<feature type="region of interest" description="Disordered" evidence="1">
    <location>
        <begin position="314"/>
        <end position="350"/>
    </location>
</feature>
<protein>
    <submittedName>
        <fullName evidence="2">Uncharacterized protein</fullName>
    </submittedName>
</protein>
<dbReference type="Proteomes" id="UP000829685">
    <property type="component" value="Unassembled WGS sequence"/>
</dbReference>
<gene>
    <name evidence="2" type="ORF">JX265_003723</name>
</gene>
<evidence type="ECO:0000313" key="2">
    <source>
        <dbReference type="EMBL" id="KAI1877715.1"/>
    </source>
</evidence>
<name>A0A9Q0ASH5_9PEZI</name>
<comment type="caution">
    <text evidence="2">The sequence shown here is derived from an EMBL/GenBank/DDBJ whole genome shotgun (WGS) entry which is preliminary data.</text>
</comment>
<feature type="region of interest" description="Disordered" evidence="1">
    <location>
        <begin position="1"/>
        <end position="20"/>
    </location>
</feature>
<accession>A0A9Q0ASH5</accession>
<proteinExistence type="predicted"/>
<evidence type="ECO:0000256" key="1">
    <source>
        <dbReference type="SAM" id="MobiDB-lite"/>
    </source>
</evidence>
<feature type="compositionally biased region" description="Low complexity" evidence="1">
    <location>
        <begin position="319"/>
        <end position="330"/>
    </location>
</feature>
<dbReference type="OrthoDB" id="5232836at2759"/>
<keyword evidence="3" id="KW-1185">Reference proteome</keyword>
<sequence>MAGLPPSNLILPPPGNQGPQQPRVQYLLLWRIAMCDQDRGWRLGIATASRSKDGTHTNRDLGGCDRNGAQNKKGIFVTGVPGEDMRGYWYVLDKGPGGPADRQVDHTWRQPDNYHVEYAHRELQRKGLLGCWRGPPGGPYDPSIGPQGRIYVGDNPRPNAAGQVVPAPLAAGPPVPGPLPPPVVDIDFLRRLPDDADMYGIDGPAPYDAVIPYADNPAIETHFHDAFAHHHMDPDQAILPQFQHPLPDDDIGPVDPEYQDPVAPAPVDHELVQNFLPQLLQGAEPELPIDPQLLLSPPNPQHLIPAARFDEVAARRGQDYPPSDPSSSSDILGADPLDHPGPGIYLGPGELPPQFADPYPIAPLEHNAPVAPTPPHLGPETPPALLDAPAGQAVHFSREQYHLLFPHLSMSRLNSLWGYEPFLQSNDPEELAIEAPEIMDFLQRLNPRMTAMYVTPRPVARPGSPGPVFELWSDQAGMVPLDHPAMQNNRMPVLATERLPALATIPLNTRLWPDVGLGIGRQHHCDECGAVTEGICESIEHHPRGHIHICGNCDADSRRELLRILEEIDFVQQTRYWLCYPCTAKVNDSPQDHHTHSGTRVFDPVVVTMPGEAAASTITRGGLFPHLPLTGCSCGTKLLQRRLCTPHRTAAFLDCALRIHRWMKYMAAAGGKPCPMCLSNPSPDGPQGPASAYYCLCCSGLVIKWTGEADEEVGPEIYINAYPDFRNGSP</sequence>
<evidence type="ECO:0000313" key="3">
    <source>
        <dbReference type="Proteomes" id="UP000829685"/>
    </source>
</evidence>
<reference evidence="2" key="1">
    <citation type="submission" date="2021-03" db="EMBL/GenBank/DDBJ databases">
        <title>Revisited historic fungal species revealed as producer of novel bioactive compounds through whole genome sequencing and comparative genomics.</title>
        <authorList>
            <person name="Vignolle G.A."/>
            <person name="Hochenegger N."/>
            <person name="Mach R.L."/>
            <person name="Mach-Aigner A.R."/>
            <person name="Javad Rahimi M."/>
            <person name="Salim K.A."/>
            <person name="Chan C.M."/>
            <person name="Lim L.B.L."/>
            <person name="Cai F."/>
            <person name="Druzhinina I.S."/>
            <person name="U'Ren J.M."/>
            <person name="Derntl C."/>
        </authorList>
    </citation>
    <scope>NUCLEOTIDE SEQUENCE</scope>
    <source>
        <strain evidence="2">TUCIM 5799</strain>
    </source>
</reference>
<dbReference type="EMBL" id="JAFIMR010000006">
    <property type="protein sequence ID" value="KAI1877715.1"/>
    <property type="molecule type" value="Genomic_DNA"/>
</dbReference>